<name>A0ACD5BUK8_9PSEU</name>
<reference evidence="1" key="1">
    <citation type="submission" date="2023-10" db="EMBL/GenBank/DDBJ databases">
        <title>Whole genome sequencing of actinobacterial strain Amycolatopsis sp. (BCA-696) identifies the underlying plant growth-promoting genes.</title>
        <authorList>
            <person name="Gandham P."/>
            <person name="Vadla N."/>
            <person name="Saji A."/>
            <person name="Srinivas V."/>
            <person name="Ruperao P."/>
            <person name="Selvanayagam S."/>
            <person name="Saxena R.K."/>
            <person name="Rathore A."/>
            <person name="Gopalakrishnan S."/>
            <person name="Thakur V."/>
        </authorList>
    </citation>
    <scope>NUCLEOTIDE SEQUENCE</scope>
    <source>
        <strain evidence="1">BCA-696</strain>
    </source>
</reference>
<sequence>MADALVELTDTVVKDFGLPERLARLAARCIELFDISAAAVMLASQDDGRWRSATAGESADLLDVLNLARLDGPVLGSFRAGELVGPMDLAGAGRRWPDFAAAVDKAGYRQVCSVPIRLREEEFGSVLLLHSETDGLSMAEVRLVQALADAAAIGHVHEREIRRQIAAASQLQAAPHSRVLIEQAKGFLAARCDTNVHDAFELIRGHARRHRSQIHEVARHVISHGTLPTPSSENYVHAKGR</sequence>
<keyword evidence="2" id="KW-1185">Reference proteome</keyword>
<dbReference type="Proteomes" id="UP001456344">
    <property type="component" value="Chromosome"/>
</dbReference>
<dbReference type="EMBL" id="CP150484">
    <property type="protein sequence ID" value="WYW21230.1"/>
    <property type="molecule type" value="Genomic_DNA"/>
</dbReference>
<proteinExistence type="predicted"/>
<evidence type="ECO:0000313" key="2">
    <source>
        <dbReference type="Proteomes" id="UP001456344"/>
    </source>
</evidence>
<evidence type="ECO:0000313" key="1">
    <source>
        <dbReference type="EMBL" id="WYW21230.1"/>
    </source>
</evidence>
<accession>A0ACD5BUK8</accession>
<protein>
    <submittedName>
        <fullName evidence="1">GAF and ANTAR domain-containing protein</fullName>
    </submittedName>
</protein>
<gene>
    <name evidence="1" type="ORF">LCL61_37365</name>
</gene>
<organism evidence="1 2">
    <name type="scientific">Amycolatopsis coloradensis</name>
    <dbReference type="NCBI Taxonomy" id="76021"/>
    <lineage>
        <taxon>Bacteria</taxon>
        <taxon>Bacillati</taxon>
        <taxon>Actinomycetota</taxon>
        <taxon>Actinomycetes</taxon>
        <taxon>Pseudonocardiales</taxon>
        <taxon>Pseudonocardiaceae</taxon>
        <taxon>Amycolatopsis</taxon>
    </lineage>
</organism>